<dbReference type="RefSeq" id="WP_134357606.1">
    <property type="nucleotide sequence ID" value="NZ_CP038033.1"/>
</dbReference>
<proteinExistence type="inferred from homology"/>
<keyword evidence="5" id="KW-1185">Reference proteome</keyword>
<sequence>MKVLITGGTGFIGTRLALKCLEKGDKVRLLGQVNNAAEEGNRDLVERQGGESVIGSVTDKDIIDKAIEEVEIVYHLAAAQHEANVPDQHFWDVNVAGTRNLLEASRKAGVKRFVHGSTIGVYGAAMEGEIDEDTPLQPDNIYGITKREGEKLVLSYKDKLPVVIIRISETYGPGDRRLLKLFKAIDKKMFFMIGKGDNKHQLIFVGDLIEGLWLATKNDEALGQVFVLAGKEILTTNQMVATIAKVLGVRQRRLRAPLWPFLITAVVMETLLRPLHIQSPLHRRRMDFFRKSFFFSQDKSSSILKFEPRTSFEDGIIATAQWYKEHNYL</sequence>
<dbReference type="Gene3D" id="3.40.50.720">
    <property type="entry name" value="NAD(P)-binding Rossmann-like Domain"/>
    <property type="match status" value="1"/>
</dbReference>
<dbReference type="SUPFAM" id="SSF51735">
    <property type="entry name" value="NAD(P)-binding Rossmann-fold domains"/>
    <property type="match status" value="1"/>
</dbReference>
<protein>
    <submittedName>
        <fullName evidence="4">NAD(P)-dependent oxidoreductase</fullName>
    </submittedName>
</protein>
<dbReference type="OrthoDB" id="9803010at2"/>
<dbReference type="PANTHER" id="PTHR43000">
    <property type="entry name" value="DTDP-D-GLUCOSE 4,6-DEHYDRATASE-RELATED"/>
    <property type="match status" value="1"/>
</dbReference>
<dbReference type="Proteomes" id="UP000294325">
    <property type="component" value="Chromosome"/>
</dbReference>
<dbReference type="InterPro" id="IPR001509">
    <property type="entry name" value="Epimerase_deHydtase"/>
</dbReference>
<gene>
    <name evidence="4" type="ORF">E3U44_07700</name>
</gene>
<evidence type="ECO:0000313" key="5">
    <source>
        <dbReference type="Proteomes" id="UP000294325"/>
    </source>
</evidence>
<organism evidence="4 5">
    <name type="scientific">Nitrosococcus wardiae</name>
    <dbReference type="NCBI Taxonomy" id="1814290"/>
    <lineage>
        <taxon>Bacteria</taxon>
        <taxon>Pseudomonadati</taxon>
        <taxon>Pseudomonadota</taxon>
        <taxon>Gammaproteobacteria</taxon>
        <taxon>Chromatiales</taxon>
        <taxon>Chromatiaceae</taxon>
        <taxon>Nitrosococcus</taxon>
    </lineage>
</organism>
<name>A0A4P7C0X8_9GAMM</name>
<accession>A0A4P7C0X8</accession>
<comment type="similarity">
    <text evidence="2">Belongs to the NAD(P)-dependent epimerase/dehydratase family.</text>
</comment>
<comment type="pathway">
    <text evidence="1">Bacterial outer membrane biogenesis; LPS O-antigen biosynthesis.</text>
</comment>
<evidence type="ECO:0000256" key="1">
    <source>
        <dbReference type="ARBA" id="ARBA00005125"/>
    </source>
</evidence>
<evidence type="ECO:0000256" key="2">
    <source>
        <dbReference type="ARBA" id="ARBA00007637"/>
    </source>
</evidence>
<feature type="domain" description="NAD-dependent epimerase/dehydratase" evidence="3">
    <location>
        <begin position="3"/>
        <end position="227"/>
    </location>
</feature>
<dbReference type="EMBL" id="CP038033">
    <property type="protein sequence ID" value="QBQ54406.1"/>
    <property type="molecule type" value="Genomic_DNA"/>
</dbReference>
<reference evidence="4 5" key="1">
    <citation type="submission" date="2019-03" db="EMBL/GenBank/DDBJ databases">
        <title>The genome sequence of Nitrosococcus wardiae strain D1FHST reveals the archetypal metabolic capacity of ammonia-oxidizing Gammaproteobacteria.</title>
        <authorList>
            <person name="Wang L."/>
            <person name="Lim C.K."/>
            <person name="Hanson T.E."/>
            <person name="Dang H."/>
            <person name="Klotz M.G."/>
        </authorList>
    </citation>
    <scope>NUCLEOTIDE SEQUENCE [LARGE SCALE GENOMIC DNA]</scope>
    <source>
        <strain evidence="4 5">D1FHS</strain>
    </source>
</reference>
<dbReference type="InterPro" id="IPR036291">
    <property type="entry name" value="NAD(P)-bd_dom_sf"/>
</dbReference>
<evidence type="ECO:0000313" key="4">
    <source>
        <dbReference type="EMBL" id="QBQ54406.1"/>
    </source>
</evidence>
<dbReference type="AlphaFoldDB" id="A0A4P7C0X8"/>
<dbReference type="Pfam" id="PF01370">
    <property type="entry name" value="Epimerase"/>
    <property type="match status" value="1"/>
</dbReference>
<evidence type="ECO:0000259" key="3">
    <source>
        <dbReference type="Pfam" id="PF01370"/>
    </source>
</evidence>
<dbReference type="KEGG" id="nwr:E3U44_07700"/>